<dbReference type="Pfam" id="PF01547">
    <property type="entry name" value="SBP_bac_1"/>
    <property type="match status" value="1"/>
</dbReference>
<dbReference type="InterPro" id="IPR006059">
    <property type="entry name" value="SBP"/>
</dbReference>
<reference evidence="2 3" key="1">
    <citation type="submission" date="2021-03" db="EMBL/GenBank/DDBJ databases">
        <title>Genomic Encyclopedia of Type Strains, Phase IV (KMG-IV): sequencing the most valuable type-strain genomes for metagenomic binning, comparative biology and taxonomic classification.</title>
        <authorList>
            <person name="Goeker M."/>
        </authorList>
    </citation>
    <scope>NUCLEOTIDE SEQUENCE [LARGE SCALE GENOMIC DNA]</scope>
    <source>
        <strain evidence="2 3">DSM 26048</strain>
    </source>
</reference>
<dbReference type="Proteomes" id="UP001519287">
    <property type="component" value="Unassembled WGS sequence"/>
</dbReference>
<evidence type="ECO:0000313" key="2">
    <source>
        <dbReference type="EMBL" id="MBP1996289.1"/>
    </source>
</evidence>
<keyword evidence="1" id="KW-0732">Signal</keyword>
<organism evidence="2 3">
    <name type="scientific">Paenibacillus eucommiae</name>
    <dbReference type="NCBI Taxonomy" id="1355755"/>
    <lineage>
        <taxon>Bacteria</taxon>
        <taxon>Bacillati</taxon>
        <taxon>Bacillota</taxon>
        <taxon>Bacilli</taxon>
        <taxon>Bacillales</taxon>
        <taxon>Paenibacillaceae</taxon>
        <taxon>Paenibacillus</taxon>
    </lineage>
</organism>
<comment type="caution">
    <text evidence="2">The sequence shown here is derived from an EMBL/GenBank/DDBJ whole genome shotgun (WGS) entry which is preliminary data.</text>
</comment>
<feature type="chain" id="PRO_5047408364" evidence="1">
    <location>
        <begin position="18"/>
        <end position="518"/>
    </location>
</feature>
<protein>
    <submittedName>
        <fullName evidence="2">ABC-type glycerol-3-phosphate transport system substrate-binding protein</fullName>
    </submittedName>
</protein>
<dbReference type="PROSITE" id="PS51257">
    <property type="entry name" value="PROKAR_LIPOPROTEIN"/>
    <property type="match status" value="1"/>
</dbReference>
<dbReference type="InterPro" id="IPR050490">
    <property type="entry name" value="Bact_solute-bd_prot1"/>
</dbReference>
<dbReference type="RefSeq" id="WP_209978569.1">
    <property type="nucleotide sequence ID" value="NZ_JAGGLB010000047.1"/>
</dbReference>
<proteinExistence type="predicted"/>
<dbReference type="PANTHER" id="PTHR43649">
    <property type="entry name" value="ARABINOSE-BINDING PROTEIN-RELATED"/>
    <property type="match status" value="1"/>
</dbReference>
<accession>A0ABS4J8X3</accession>
<dbReference type="Gene3D" id="3.40.190.10">
    <property type="entry name" value="Periplasmic binding protein-like II"/>
    <property type="match status" value="2"/>
</dbReference>
<sequence>MKKWLTAALIISLLAVAALGCSSNKSTSSSSSTPAATGNSSQAPSVAPKKVEKVYLYSNLGNLTATTDTSKPEAIEEVRKVIIDKIGIEIISIIPPKGSEDDKLNILLASNEPLDIFKGSMTVHQTMGAAMPLNDLLDKYGQNSKKLWPNDWAGGWEAMATEDGKIWAIPEVPPLAGNAVLLRDDWLKELNLQMPKTIDELEQILKAFKEKDPAGNGQTIPLLTSLDELNNSLAAGWLDFGYGNWVDADGKVKPPVLAPGYKEFLVKMADWYQKGYIYKESFSTNTEQVIELIKQNRVAGSAQWHSRTLGNLAPLRKNAPDANYVVADQLRGPKGNIMSMSGVTRTGYMINKNAKNPEGAMKYINWLHSSLDNYMLAYFGIEGKHWRWVDKQKGIYEQLNRDYLGDLITAGTYAYTVQFRTNNPDLTSVFDYYANQITNTTNTKKPALYNVDYKFDAKVIAGKVPTLNDITRMIEQETIKFIMGARPIAEYDNFLQELNKAGLDKWIEAYTAEYQAAK</sequence>
<evidence type="ECO:0000313" key="3">
    <source>
        <dbReference type="Proteomes" id="UP001519287"/>
    </source>
</evidence>
<name>A0ABS4J8X3_9BACL</name>
<feature type="signal peptide" evidence="1">
    <location>
        <begin position="1"/>
        <end position="17"/>
    </location>
</feature>
<dbReference type="PANTHER" id="PTHR43649:SF12">
    <property type="entry name" value="DIACETYLCHITOBIOSE BINDING PROTEIN DASA"/>
    <property type="match status" value="1"/>
</dbReference>
<evidence type="ECO:0000256" key="1">
    <source>
        <dbReference type="SAM" id="SignalP"/>
    </source>
</evidence>
<dbReference type="SUPFAM" id="SSF53850">
    <property type="entry name" value="Periplasmic binding protein-like II"/>
    <property type="match status" value="1"/>
</dbReference>
<dbReference type="EMBL" id="JAGGLB010000047">
    <property type="protein sequence ID" value="MBP1996289.1"/>
    <property type="molecule type" value="Genomic_DNA"/>
</dbReference>
<gene>
    <name evidence="2" type="ORF">J2Z66_007935</name>
</gene>
<keyword evidence="3" id="KW-1185">Reference proteome</keyword>